<feature type="signal peptide" evidence="2">
    <location>
        <begin position="1"/>
        <end position="21"/>
    </location>
</feature>
<dbReference type="Proteomes" id="UP000677898">
    <property type="component" value="Chromosome"/>
</dbReference>
<feature type="region of interest" description="Disordered" evidence="1">
    <location>
        <begin position="182"/>
        <end position="208"/>
    </location>
</feature>
<feature type="chain" id="PRO_5045384051" evidence="2">
    <location>
        <begin position="22"/>
        <end position="208"/>
    </location>
</feature>
<dbReference type="EMBL" id="CP046729">
    <property type="protein sequence ID" value="QUP54583.1"/>
    <property type="molecule type" value="Genomic_DNA"/>
</dbReference>
<evidence type="ECO:0000313" key="4">
    <source>
        <dbReference type="Proteomes" id="UP000677898"/>
    </source>
</evidence>
<name>A0ABX7ZGM1_9RALS</name>
<dbReference type="RefSeq" id="WP_211903818.1">
    <property type="nucleotide sequence ID" value="NZ_CP046729.1"/>
</dbReference>
<organism evidence="3 4">
    <name type="scientific">Ralstonia syzygii</name>
    <dbReference type="NCBI Taxonomy" id="28097"/>
    <lineage>
        <taxon>Bacteria</taxon>
        <taxon>Pseudomonadati</taxon>
        <taxon>Pseudomonadota</taxon>
        <taxon>Betaproteobacteria</taxon>
        <taxon>Burkholderiales</taxon>
        <taxon>Burkholderiaceae</taxon>
        <taxon>Ralstonia</taxon>
        <taxon>Ralstonia solanacearum species complex</taxon>
    </lineage>
</organism>
<evidence type="ECO:0000313" key="3">
    <source>
        <dbReference type="EMBL" id="QUP54583.1"/>
    </source>
</evidence>
<keyword evidence="4" id="KW-1185">Reference proteome</keyword>
<evidence type="ECO:0000256" key="1">
    <source>
        <dbReference type="SAM" id="MobiDB-lite"/>
    </source>
</evidence>
<keyword evidence="2" id="KW-0732">Signal</keyword>
<accession>A0ABX7ZGM1</accession>
<evidence type="ECO:0000256" key="2">
    <source>
        <dbReference type="SAM" id="SignalP"/>
    </source>
</evidence>
<protein>
    <submittedName>
        <fullName evidence="3">Uncharacterized protein</fullName>
    </submittedName>
</protein>
<gene>
    <name evidence="3" type="ORF">GO998_12965</name>
</gene>
<sequence length="208" mass="22648">MKFLLWFTFACGACFSGISTAAADQQAYDQALVAMHKKNWSAATTLLEQHPAGPSAALLDYLLAVCWYYRANAVKALDYVTAARGGEPPLQEPYSNDARMLAQQLATELFSQRQQLHRVRIAEYEKAGFGFAAAPTPSKDLARMFPSQRSAERESAAAALKAAKHRERASYERDLAGLIAKAPDPEGLQGDPIPHANAPLELAIPNSK</sequence>
<proteinExistence type="predicted"/>
<reference evidence="3 4" key="1">
    <citation type="journal article" date="2021" name="Phytopathology">
        <title>Complete genome sequence of Ralstonia syzygii subsp. indonesiensis strain LLRS-1, isolated from wilted tobacco in China.</title>
        <authorList>
            <person name="Lu C.H."/>
            <person name="Li J.Y."/>
            <person name="Mi M.G."/>
            <person name="Lin Z.L."/>
            <person name="Jiang N."/>
            <person name="Gai X."/>
            <person name="Ma J.H."/>
            <person name="Lei L.P."/>
            <person name="Xia Z.Y."/>
        </authorList>
    </citation>
    <scope>NUCLEOTIDE SEQUENCE [LARGE SCALE GENOMIC DNA]</scope>
    <source>
        <strain evidence="3 4">LLRS-1</strain>
    </source>
</reference>